<comment type="caution">
    <text evidence="3">The sequence shown here is derived from an EMBL/GenBank/DDBJ whole genome shotgun (WGS) entry which is preliminary data.</text>
</comment>
<protein>
    <recommendedName>
        <fullName evidence="5">Inner membrane protein CreD</fullName>
    </recommendedName>
</protein>
<feature type="transmembrane region" description="Helical" evidence="2">
    <location>
        <begin position="372"/>
        <end position="391"/>
    </location>
</feature>
<organism evidence="3 4">
    <name type="scientific">Leminorella grimontii</name>
    <dbReference type="NCBI Taxonomy" id="82981"/>
    <lineage>
        <taxon>Bacteria</taxon>
        <taxon>Pseudomonadati</taxon>
        <taxon>Pseudomonadota</taxon>
        <taxon>Gammaproteobacteria</taxon>
        <taxon>Enterobacterales</taxon>
        <taxon>Budviciaceae</taxon>
        <taxon>Leminorella</taxon>
    </lineage>
</organism>
<sequence>MSNHTALFLKLFALFIFTLMMLIPIGMILSLIDSRNDYQQSVINRIQDGTSAEQTVVGPVIAVPYTRYQKGLDDKGVSKTVAVEGVRYYLPSLLTVDGNVNVEPRKVGIYQAQVYQSELVFKGAFTPLDLTSNKSVSYGAPYVIVALSDSRGITRVPEIQFAKKAVAFEAGTNSSRFSQGVHAPLSGDMLSGSEPISFEFTLALQGSGHLAVMPVGESSTLNLSGNWPHPNFLGQFLPKQRVVNEDGFTATWESSWIANNINNNFIGYDYQSMDARKYSEDAYGDAQYARTSLVSSGLPAFSTSFIEPVNHYQLNTRTVKYAVLFIGLTFVAFFLFEVLKSLSIHPIQYLLVAAALTVFYVILLALSERIGFAWAYCIAAVSCCSLIGFYLSAVLRGAVRGIGFALGLLLLYGVLYLLLQSEDNALLLGALLLFVTLSAVMALTRRLDWYQVAGRSSSPSLNRSPAPSGGGASAPQEETASEGEREKGTHCHSEELAERRKYRLWK</sequence>
<evidence type="ECO:0000256" key="2">
    <source>
        <dbReference type="SAM" id="Phobius"/>
    </source>
</evidence>
<dbReference type="GO" id="GO:0005886">
    <property type="term" value="C:plasma membrane"/>
    <property type="evidence" value="ECO:0007669"/>
    <property type="project" value="TreeGrafter"/>
</dbReference>
<gene>
    <name evidence="3" type="primary">creD</name>
    <name evidence="3" type="ORF">SOASR030_36390</name>
</gene>
<dbReference type="Pfam" id="PF06123">
    <property type="entry name" value="CreD"/>
    <property type="match status" value="1"/>
</dbReference>
<keyword evidence="2" id="KW-0812">Transmembrane</keyword>
<keyword evidence="2" id="KW-0472">Membrane</keyword>
<dbReference type="PANTHER" id="PTHR30092:SF0">
    <property type="entry name" value="INNER MEMBRANE PROTEIN CRED"/>
    <property type="match status" value="1"/>
</dbReference>
<keyword evidence="4" id="KW-1185">Reference proteome</keyword>
<accession>A0AAV5NA94</accession>
<feature type="transmembrane region" description="Helical" evidence="2">
    <location>
        <begin position="7"/>
        <end position="32"/>
    </location>
</feature>
<feature type="transmembrane region" description="Helical" evidence="2">
    <location>
        <begin position="321"/>
        <end position="339"/>
    </location>
</feature>
<evidence type="ECO:0000313" key="4">
    <source>
        <dbReference type="Proteomes" id="UP001058124"/>
    </source>
</evidence>
<evidence type="ECO:0008006" key="5">
    <source>
        <dbReference type="Google" id="ProtNLM"/>
    </source>
</evidence>
<feature type="compositionally biased region" description="Basic and acidic residues" evidence="1">
    <location>
        <begin position="482"/>
        <end position="499"/>
    </location>
</feature>
<feature type="transmembrane region" description="Helical" evidence="2">
    <location>
        <begin position="398"/>
        <end position="419"/>
    </location>
</feature>
<proteinExistence type="predicted"/>
<dbReference type="InterPro" id="IPR010364">
    <property type="entry name" value="Uncharacterised_IM_CreD"/>
</dbReference>
<dbReference type="AlphaFoldDB" id="A0AAV5NA94"/>
<dbReference type="NCBIfam" id="NF008712">
    <property type="entry name" value="PRK11715.1-1"/>
    <property type="match status" value="1"/>
</dbReference>
<dbReference type="RefSeq" id="WP_036024356.1">
    <property type="nucleotide sequence ID" value="NZ_BRLH01000017.1"/>
</dbReference>
<feature type="transmembrane region" description="Helical" evidence="2">
    <location>
        <begin position="425"/>
        <end position="443"/>
    </location>
</feature>
<reference evidence="3" key="1">
    <citation type="submission" date="2022-06" db="EMBL/GenBank/DDBJ databases">
        <title>Draft genome sequences of Leminorella grimontii str. JCM5902.</title>
        <authorList>
            <person name="Wakabayashi Y."/>
            <person name="Kojima K."/>
        </authorList>
    </citation>
    <scope>NUCLEOTIDE SEQUENCE</scope>
    <source>
        <strain evidence="3">JCM 5902</strain>
    </source>
</reference>
<dbReference type="PANTHER" id="PTHR30092">
    <property type="entry name" value="INNER MEMBRANE PROTEIN CRED"/>
    <property type="match status" value="1"/>
</dbReference>
<name>A0AAV5NA94_9GAMM</name>
<keyword evidence="2" id="KW-1133">Transmembrane helix</keyword>
<dbReference type="EMBL" id="BRLH01000017">
    <property type="protein sequence ID" value="GKX57527.1"/>
    <property type="molecule type" value="Genomic_DNA"/>
</dbReference>
<dbReference type="Proteomes" id="UP001058124">
    <property type="component" value="Unassembled WGS sequence"/>
</dbReference>
<evidence type="ECO:0000313" key="3">
    <source>
        <dbReference type="EMBL" id="GKX57527.1"/>
    </source>
</evidence>
<feature type="transmembrane region" description="Helical" evidence="2">
    <location>
        <begin position="346"/>
        <end position="366"/>
    </location>
</feature>
<evidence type="ECO:0000256" key="1">
    <source>
        <dbReference type="SAM" id="MobiDB-lite"/>
    </source>
</evidence>
<feature type="region of interest" description="Disordered" evidence="1">
    <location>
        <begin position="455"/>
        <end position="506"/>
    </location>
</feature>
<dbReference type="PIRSF" id="PIRSF004548">
    <property type="entry name" value="CreD"/>
    <property type="match status" value="1"/>
</dbReference>